<dbReference type="SMART" id="SM00320">
    <property type="entry name" value="WD40"/>
    <property type="match status" value="6"/>
</dbReference>
<gene>
    <name evidence="6" type="primary">LOC101239668</name>
</gene>
<dbReference type="PANTHER" id="PTHR12442">
    <property type="entry name" value="DYNEIN INTERMEDIATE CHAIN"/>
    <property type="match status" value="1"/>
</dbReference>
<accession>A0ABM4BFU3</accession>
<dbReference type="SUPFAM" id="SSF50978">
    <property type="entry name" value="WD40 repeat-like"/>
    <property type="match status" value="1"/>
</dbReference>
<protein>
    <submittedName>
        <fullName evidence="6">Cytoplasmic dynein 2 intermediate chain 2</fullName>
    </submittedName>
</protein>
<reference evidence="6" key="2">
    <citation type="submission" date="2025-08" db="UniProtKB">
        <authorList>
            <consortium name="RefSeq"/>
        </authorList>
    </citation>
    <scope>IDENTIFICATION</scope>
</reference>
<sequence length="488" mass="55300">MFKDEVFDVVEILSDVRVEKYVSDQSSQTKKLQTSNALCQSFDRKTQEVQTDFEQVLPQSTLIQIDNSKKLVDFIKSVEPLISEQLIANIRSHAFDGYVADWNENEKLTEVVCKYSLKYNDLPSEKLVTSLTWNAVGSVIAAALGCGDHESWCIHQSFVCFWNIDRDCINFGRPDKIIENDVCITSLSFHPNESALIIGGDFSGKIYIWDLSQQDNYLVCFSGKDEFSHQEPISRVLWIKSKSSRSHKFVSSGLDGKVCVWEFNQLKKELTLIKCFLLPSNRMRTFKNSKSNSLLGITCVTQCPSDLGHILLGTENGSVFRCSIEFEISGKERKEFAATTSFEGHSVSVNSIDASQCVDDLFLTCSSDMTVRVYCLNKRKPIFIIEPTSKYLLSARWSLSRPAVFYLLSADGHFIIYDLLLNSVSADSTLLIQQEHLPVLSMALNNSQLDIFATGDFKGNIQIWSLPSIYVNEKSTEKLFFKEFEENE</sequence>
<dbReference type="InterPro" id="IPR036322">
    <property type="entry name" value="WD40_repeat_dom_sf"/>
</dbReference>
<evidence type="ECO:0000256" key="2">
    <source>
        <dbReference type="ARBA" id="ARBA00022490"/>
    </source>
</evidence>
<comment type="subcellular location">
    <subcellularLocation>
        <location evidence="1">Cytoplasm</location>
    </subcellularLocation>
</comment>
<dbReference type="Proteomes" id="UP001652625">
    <property type="component" value="Chromosome 02"/>
</dbReference>
<dbReference type="InterPro" id="IPR050687">
    <property type="entry name" value="Dynein_IC"/>
</dbReference>
<organism evidence="5 6">
    <name type="scientific">Hydra vulgaris</name>
    <name type="common">Hydra</name>
    <name type="synonym">Hydra attenuata</name>
    <dbReference type="NCBI Taxonomy" id="6087"/>
    <lineage>
        <taxon>Eukaryota</taxon>
        <taxon>Metazoa</taxon>
        <taxon>Cnidaria</taxon>
        <taxon>Hydrozoa</taxon>
        <taxon>Hydroidolina</taxon>
        <taxon>Anthoathecata</taxon>
        <taxon>Aplanulata</taxon>
        <taxon>Hydridae</taxon>
        <taxon>Hydra</taxon>
    </lineage>
</organism>
<dbReference type="Pfam" id="PF00400">
    <property type="entry name" value="WD40"/>
    <property type="match status" value="2"/>
</dbReference>
<dbReference type="InterPro" id="IPR001680">
    <property type="entry name" value="WD40_rpt"/>
</dbReference>
<keyword evidence="5" id="KW-1185">Reference proteome</keyword>
<reference evidence="5" key="1">
    <citation type="submission" date="2025-05" db="UniProtKB">
        <authorList>
            <consortium name="RefSeq"/>
        </authorList>
    </citation>
    <scope>NUCLEOTIDE SEQUENCE [LARGE SCALE GENOMIC DNA]</scope>
</reference>
<proteinExistence type="predicted"/>
<evidence type="ECO:0000313" key="5">
    <source>
        <dbReference type="Proteomes" id="UP001652625"/>
    </source>
</evidence>
<dbReference type="InterPro" id="IPR015943">
    <property type="entry name" value="WD40/YVTN_repeat-like_dom_sf"/>
</dbReference>
<evidence type="ECO:0000256" key="4">
    <source>
        <dbReference type="ARBA" id="ARBA00022737"/>
    </source>
</evidence>
<evidence type="ECO:0000256" key="3">
    <source>
        <dbReference type="ARBA" id="ARBA00022574"/>
    </source>
</evidence>
<name>A0ABM4BFU3_HYDVU</name>
<dbReference type="Gene3D" id="2.130.10.10">
    <property type="entry name" value="YVTN repeat-like/Quinoprotein amine dehydrogenase"/>
    <property type="match status" value="2"/>
</dbReference>
<keyword evidence="4" id="KW-0677">Repeat</keyword>
<dbReference type="GeneID" id="101239668"/>
<evidence type="ECO:0000256" key="1">
    <source>
        <dbReference type="ARBA" id="ARBA00004496"/>
    </source>
</evidence>
<dbReference type="RefSeq" id="XP_065647844.1">
    <property type="nucleotide sequence ID" value="XM_065791772.1"/>
</dbReference>
<evidence type="ECO:0000313" key="6">
    <source>
        <dbReference type="RefSeq" id="XP_065647844.1"/>
    </source>
</evidence>
<dbReference type="PANTHER" id="PTHR12442:SF26">
    <property type="entry name" value="CYTOPLASMIC DYNEIN 2 INTERMEDIATE CHAIN 2"/>
    <property type="match status" value="1"/>
</dbReference>
<keyword evidence="2" id="KW-0963">Cytoplasm</keyword>
<keyword evidence="3" id="KW-0853">WD repeat</keyword>